<evidence type="ECO:0000256" key="3">
    <source>
        <dbReference type="ARBA" id="ARBA00022737"/>
    </source>
</evidence>
<accession>A0AAN8P7J1</accession>
<dbReference type="Pfam" id="PF07834">
    <property type="entry name" value="RanGAP1_C"/>
    <property type="match status" value="1"/>
</dbReference>
<dbReference type="PANTHER" id="PTHR24113:SF12">
    <property type="entry name" value="RAN GTPASE-ACTIVATING PROTEIN 1"/>
    <property type="match status" value="1"/>
</dbReference>
<reference evidence="6 7" key="1">
    <citation type="submission" date="2024-01" db="EMBL/GenBank/DDBJ databases">
        <title>The genome of the rayed Mediterranean limpet Patella caerulea (Linnaeus, 1758).</title>
        <authorList>
            <person name="Anh-Thu Weber A."/>
            <person name="Halstead-Nussloch G."/>
        </authorList>
    </citation>
    <scope>NUCLEOTIDE SEQUENCE [LARGE SCALE GENOMIC DNA]</scope>
    <source>
        <strain evidence="6">AATW-2023a</strain>
        <tissue evidence="6">Whole specimen</tissue>
    </source>
</reference>
<evidence type="ECO:0000313" key="6">
    <source>
        <dbReference type="EMBL" id="KAK6172377.1"/>
    </source>
</evidence>
<dbReference type="Gene3D" id="1.25.40.200">
    <property type="entry name" value="Ran-GTPase activating protein 1, C-terminal domain"/>
    <property type="match status" value="1"/>
</dbReference>
<dbReference type="InterPro" id="IPR036720">
    <property type="entry name" value="RanGAP1_C_sf"/>
</dbReference>
<dbReference type="EMBL" id="JAZGQO010000011">
    <property type="protein sequence ID" value="KAK6172377.1"/>
    <property type="molecule type" value="Genomic_DNA"/>
</dbReference>
<keyword evidence="3" id="KW-0677">Repeat</keyword>
<feature type="region of interest" description="Disordered" evidence="4">
    <location>
        <begin position="360"/>
        <end position="424"/>
    </location>
</feature>
<gene>
    <name evidence="6" type="ORF">SNE40_016040</name>
</gene>
<dbReference type="GO" id="GO:0006913">
    <property type="term" value="P:nucleocytoplasmic transport"/>
    <property type="evidence" value="ECO:0007669"/>
    <property type="project" value="TreeGrafter"/>
</dbReference>
<dbReference type="Pfam" id="PF13516">
    <property type="entry name" value="LRR_6"/>
    <property type="match status" value="2"/>
</dbReference>
<comment type="caution">
    <text evidence="6">The sequence shown here is derived from an EMBL/GenBank/DDBJ whole genome shotgun (WGS) entry which is preliminary data.</text>
</comment>
<protein>
    <recommendedName>
        <fullName evidence="5">Ran-GTPase activating protein 1 C-terminal domain-containing protein</fullName>
    </recommendedName>
</protein>
<evidence type="ECO:0000259" key="5">
    <source>
        <dbReference type="Pfam" id="PF07834"/>
    </source>
</evidence>
<dbReference type="GO" id="GO:0007165">
    <property type="term" value="P:signal transduction"/>
    <property type="evidence" value="ECO:0007669"/>
    <property type="project" value="InterPro"/>
</dbReference>
<sequence length="586" mass="64267">MTMASDSIDKLTEQLAGTTVESSTELVYKRKDATFKLNTAEDAKELIEAIESFDNMKALRLEGNTLGIDAAAAVGEALKKHPEFEKALWSDMFTGRLKTEIPQALKHLGAGIMSAGAQLVELDLSDNAFGPNAMNGLVDFLPSKSCYTLQVLKLNNNGLGITGGKMLAKCLTECYENSLSTGKPLALKVFVSGRNRLENEGTKALSQVFEKLGTLENISMPQNGINPPGISALADALKTNTSLKILNLNDNTLTEKGAKLIAQVLPKLENLEVINFGDCLIRNAGAVEIAKVLNENNNKLKELILSGNEIRQAGANSIIESMEKKEHLEKIDLDANQFGEEGCAVIKGLFEAMNKEDILASLSDDEGSEDEDDDGEEDEEEEEEEEEDDDEDEDEIQESEIQINKDKSVTPQKPKDPSITPQKQIKVSAADFLAFPSPTKLQQMGEERGVAIKHELGDEDKDIEKLVDTIFRISTVVTETDEKTKQAANQCADELLEPVLTDSDSSGSLFTNTFLVKLGVIKGEDKKYKPPEDVSGPLLVLTHIIQQEYVSRFSREILQVFISKPHPVFDKASTARHGLLQTLYAF</sequence>
<dbReference type="InterPro" id="IPR032675">
    <property type="entry name" value="LRR_dom_sf"/>
</dbReference>
<organism evidence="6 7">
    <name type="scientific">Patella caerulea</name>
    <name type="common">Rayed Mediterranean limpet</name>
    <dbReference type="NCBI Taxonomy" id="87958"/>
    <lineage>
        <taxon>Eukaryota</taxon>
        <taxon>Metazoa</taxon>
        <taxon>Spiralia</taxon>
        <taxon>Lophotrochozoa</taxon>
        <taxon>Mollusca</taxon>
        <taxon>Gastropoda</taxon>
        <taxon>Patellogastropoda</taxon>
        <taxon>Patelloidea</taxon>
        <taxon>Patellidae</taxon>
        <taxon>Patella</taxon>
    </lineage>
</organism>
<dbReference type="GO" id="GO:0048471">
    <property type="term" value="C:perinuclear region of cytoplasm"/>
    <property type="evidence" value="ECO:0007669"/>
    <property type="project" value="TreeGrafter"/>
</dbReference>
<evidence type="ECO:0000256" key="4">
    <source>
        <dbReference type="SAM" id="MobiDB-lite"/>
    </source>
</evidence>
<evidence type="ECO:0000313" key="7">
    <source>
        <dbReference type="Proteomes" id="UP001347796"/>
    </source>
</evidence>
<keyword evidence="2" id="KW-0433">Leucine-rich repeat</keyword>
<dbReference type="Proteomes" id="UP001347796">
    <property type="component" value="Unassembled WGS sequence"/>
</dbReference>
<dbReference type="PANTHER" id="PTHR24113">
    <property type="entry name" value="RAN GTPASE-ACTIVATING PROTEIN 1"/>
    <property type="match status" value="1"/>
</dbReference>
<dbReference type="SUPFAM" id="SSF69099">
    <property type="entry name" value="Ran-GTPase activating protein 1 (RanGAP1), C-terminal domain"/>
    <property type="match status" value="1"/>
</dbReference>
<name>A0AAN8P7J1_PATCE</name>
<feature type="domain" description="Ran-GTPase activating protein 1 C-terminal" evidence="5">
    <location>
        <begin position="406"/>
        <end position="583"/>
    </location>
</feature>
<proteinExistence type="predicted"/>
<dbReference type="GO" id="GO:0005634">
    <property type="term" value="C:nucleus"/>
    <property type="evidence" value="ECO:0007669"/>
    <property type="project" value="TreeGrafter"/>
</dbReference>
<dbReference type="Gene3D" id="3.80.10.10">
    <property type="entry name" value="Ribonuclease Inhibitor"/>
    <property type="match status" value="1"/>
</dbReference>
<dbReference type="InterPro" id="IPR001611">
    <property type="entry name" value="Leu-rich_rpt"/>
</dbReference>
<dbReference type="InterPro" id="IPR027038">
    <property type="entry name" value="RanGap"/>
</dbReference>
<feature type="compositionally biased region" description="Acidic residues" evidence="4">
    <location>
        <begin position="363"/>
        <end position="398"/>
    </location>
</feature>
<evidence type="ECO:0000256" key="1">
    <source>
        <dbReference type="ARBA" id="ARBA00022468"/>
    </source>
</evidence>
<dbReference type="SMART" id="SM00368">
    <property type="entry name" value="LRR_RI"/>
    <property type="match status" value="8"/>
</dbReference>
<keyword evidence="1" id="KW-0343">GTPase activation</keyword>
<dbReference type="GO" id="GO:0005096">
    <property type="term" value="F:GTPase activator activity"/>
    <property type="evidence" value="ECO:0007669"/>
    <property type="project" value="UniProtKB-KW"/>
</dbReference>
<dbReference type="CDD" id="cd00116">
    <property type="entry name" value="LRR_RI"/>
    <property type="match status" value="1"/>
</dbReference>
<keyword evidence="7" id="KW-1185">Reference proteome</keyword>
<dbReference type="GO" id="GO:0005829">
    <property type="term" value="C:cytosol"/>
    <property type="evidence" value="ECO:0007669"/>
    <property type="project" value="TreeGrafter"/>
</dbReference>
<dbReference type="GO" id="GO:0031267">
    <property type="term" value="F:small GTPase binding"/>
    <property type="evidence" value="ECO:0007669"/>
    <property type="project" value="TreeGrafter"/>
</dbReference>
<dbReference type="AlphaFoldDB" id="A0AAN8P7J1"/>
<dbReference type="InterPro" id="IPR009109">
    <property type="entry name" value="Ran_GTPase_activating_1_C"/>
</dbReference>
<dbReference type="SUPFAM" id="SSF52047">
    <property type="entry name" value="RNI-like"/>
    <property type="match status" value="1"/>
</dbReference>
<feature type="compositionally biased region" description="Basic and acidic residues" evidence="4">
    <location>
        <begin position="403"/>
        <end position="416"/>
    </location>
</feature>
<evidence type="ECO:0000256" key="2">
    <source>
        <dbReference type="ARBA" id="ARBA00022614"/>
    </source>
</evidence>